<dbReference type="InterPro" id="IPR024168">
    <property type="entry name" value="Catalase_SrpA-type_pred"/>
</dbReference>
<organism evidence="11 12">
    <name type="scientific">Paraburkholderia saeva</name>
    <dbReference type="NCBI Taxonomy" id="2777537"/>
    <lineage>
        <taxon>Bacteria</taxon>
        <taxon>Pseudomonadati</taxon>
        <taxon>Pseudomonadota</taxon>
        <taxon>Betaproteobacteria</taxon>
        <taxon>Burkholderiales</taxon>
        <taxon>Burkholderiaceae</taxon>
        <taxon>Paraburkholderia</taxon>
    </lineage>
</organism>
<keyword evidence="5 8" id="KW-0479">Metal-binding</keyword>
<dbReference type="SMART" id="SM01060">
    <property type="entry name" value="Catalase"/>
    <property type="match status" value="1"/>
</dbReference>
<comment type="caution">
    <text evidence="11">The sequence shown here is derived from an EMBL/GenBank/DDBJ whole genome shotgun (WGS) entry which is preliminary data.</text>
</comment>
<protein>
    <recommendedName>
        <fullName evidence="8">Catalase-related peroxidase</fullName>
        <ecNumber evidence="8">1.11.1.-</ecNumber>
    </recommendedName>
</protein>
<evidence type="ECO:0000313" key="12">
    <source>
        <dbReference type="Proteomes" id="UP000789704"/>
    </source>
</evidence>
<dbReference type="RefSeq" id="WP_228875879.1">
    <property type="nucleotide sequence ID" value="NZ_CAJQZC010000003.1"/>
</dbReference>
<evidence type="ECO:0000256" key="9">
    <source>
        <dbReference type="PIRSR" id="PIRSR000296-2"/>
    </source>
</evidence>
<evidence type="ECO:0000313" key="11">
    <source>
        <dbReference type="EMBL" id="CAG4894234.1"/>
    </source>
</evidence>
<dbReference type="PROSITE" id="PS51402">
    <property type="entry name" value="CATALASE_3"/>
    <property type="match status" value="1"/>
</dbReference>
<dbReference type="GO" id="GO:0042744">
    <property type="term" value="P:hydrogen peroxide catabolic process"/>
    <property type="evidence" value="ECO:0007669"/>
    <property type="project" value="TreeGrafter"/>
</dbReference>
<name>A0A9N8RV45_9BURK</name>
<dbReference type="GO" id="GO:0042542">
    <property type="term" value="P:response to hydrogen peroxide"/>
    <property type="evidence" value="ECO:0007669"/>
    <property type="project" value="TreeGrafter"/>
</dbReference>
<evidence type="ECO:0000256" key="4">
    <source>
        <dbReference type="ARBA" id="ARBA00022617"/>
    </source>
</evidence>
<evidence type="ECO:0000256" key="3">
    <source>
        <dbReference type="ARBA" id="ARBA00022559"/>
    </source>
</evidence>
<evidence type="ECO:0000256" key="8">
    <source>
        <dbReference type="PIRNR" id="PIRNR000296"/>
    </source>
</evidence>
<feature type="binding site" description="axial binding residue" evidence="9">
    <location>
        <position position="305"/>
    </location>
    <ligand>
        <name>heme</name>
        <dbReference type="ChEBI" id="CHEBI:30413"/>
    </ligand>
    <ligandPart>
        <name>Fe</name>
        <dbReference type="ChEBI" id="CHEBI:18248"/>
    </ligandPart>
</feature>
<reference evidence="11" key="1">
    <citation type="submission" date="2021-04" db="EMBL/GenBank/DDBJ databases">
        <authorList>
            <person name="Vanwijnsberghe S."/>
        </authorList>
    </citation>
    <scope>NUCLEOTIDE SEQUENCE</scope>
    <source>
        <strain evidence="11">LMG 31841</strain>
    </source>
</reference>
<accession>A0A9N8RV45</accession>
<dbReference type="GO" id="GO:0020037">
    <property type="term" value="F:heme binding"/>
    <property type="evidence" value="ECO:0007669"/>
    <property type="project" value="InterPro"/>
</dbReference>
<comment type="function">
    <text evidence="8">Has an organic peroxide-dependent peroxidase activity.</text>
</comment>
<keyword evidence="7 8" id="KW-0408">Iron</keyword>
<dbReference type="InterPro" id="IPR011614">
    <property type="entry name" value="Catalase_core"/>
</dbReference>
<feature type="domain" description="Catalase core" evidence="10">
    <location>
        <begin position="1"/>
        <end position="313"/>
    </location>
</feature>
<dbReference type="InterPro" id="IPR020835">
    <property type="entry name" value="Catalase_sf"/>
</dbReference>
<dbReference type="GO" id="GO:0005737">
    <property type="term" value="C:cytoplasm"/>
    <property type="evidence" value="ECO:0007669"/>
    <property type="project" value="TreeGrafter"/>
</dbReference>
<dbReference type="CDD" id="cd08153">
    <property type="entry name" value="srpA_like"/>
    <property type="match status" value="1"/>
</dbReference>
<dbReference type="Gene3D" id="1.20.1280.120">
    <property type="match status" value="1"/>
</dbReference>
<dbReference type="GO" id="GO:0004096">
    <property type="term" value="F:catalase activity"/>
    <property type="evidence" value="ECO:0007669"/>
    <property type="project" value="InterPro"/>
</dbReference>
<keyword evidence="4 8" id="KW-0349">Heme</keyword>
<evidence type="ECO:0000256" key="7">
    <source>
        <dbReference type="ARBA" id="ARBA00023004"/>
    </source>
</evidence>
<dbReference type="EC" id="1.11.1.-" evidence="8"/>
<dbReference type="PANTHER" id="PTHR11465:SF9">
    <property type="entry name" value="CATALASE"/>
    <property type="match status" value="1"/>
</dbReference>
<dbReference type="GO" id="GO:0046872">
    <property type="term" value="F:metal ion binding"/>
    <property type="evidence" value="ECO:0007669"/>
    <property type="project" value="UniProtKB-KW"/>
</dbReference>
<dbReference type="Proteomes" id="UP000789704">
    <property type="component" value="Unassembled WGS sequence"/>
</dbReference>
<comment type="function">
    <text evidence="1">Decomposes hydrogen peroxide into water and oxygen; serves to protect cells from the toxic effects of hydrogen peroxide.</text>
</comment>
<dbReference type="Gene3D" id="2.40.180.10">
    <property type="entry name" value="Catalase core domain"/>
    <property type="match status" value="1"/>
</dbReference>
<keyword evidence="12" id="KW-1185">Reference proteome</keyword>
<evidence type="ECO:0000256" key="6">
    <source>
        <dbReference type="ARBA" id="ARBA00023002"/>
    </source>
</evidence>
<evidence type="ECO:0000259" key="10">
    <source>
        <dbReference type="SMART" id="SM01060"/>
    </source>
</evidence>
<proteinExistence type="inferred from homology"/>
<comment type="cofactor">
    <cofactor evidence="8">
        <name>heme</name>
        <dbReference type="ChEBI" id="CHEBI:30413"/>
    </cofactor>
</comment>
<gene>
    <name evidence="11" type="primary">srpA</name>
    <name evidence="11" type="ORF">LMG31841_01873</name>
</gene>
<keyword evidence="3 8" id="KW-0575">Peroxidase</keyword>
<evidence type="ECO:0000256" key="5">
    <source>
        <dbReference type="ARBA" id="ARBA00022723"/>
    </source>
</evidence>
<dbReference type="Pfam" id="PF00199">
    <property type="entry name" value="Catalase"/>
    <property type="match status" value="1"/>
</dbReference>
<dbReference type="PIRSF" id="PIRSF000296">
    <property type="entry name" value="SrpA"/>
    <property type="match status" value="1"/>
</dbReference>
<dbReference type="AlphaFoldDB" id="A0A9N8RV45"/>
<dbReference type="EMBL" id="CAJQZC010000003">
    <property type="protein sequence ID" value="CAG4894234.1"/>
    <property type="molecule type" value="Genomic_DNA"/>
</dbReference>
<evidence type="ECO:0000256" key="1">
    <source>
        <dbReference type="ARBA" id="ARBA00002974"/>
    </source>
</evidence>
<dbReference type="SUPFAM" id="SSF56634">
    <property type="entry name" value="Heme-dependent catalase-like"/>
    <property type="match status" value="1"/>
</dbReference>
<dbReference type="InterPro" id="IPR018028">
    <property type="entry name" value="Catalase"/>
</dbReference>
<comment type="similarity">
    <text evidence="2 8">Belongs to the catalase family.</text>
</comment>
<dbReference type="PANTHER" id="PTHR11465">
    <property type="entry name" value="CATALASE"/>
    <property type="match status" value="1"/>
</dbReference>
<evidence type="ECO:0000256" key="2">
    <source>
        <dbReference type="ARBA" id="ARBA00005329"/>
    </source>
</evidence>
<sequence>MTEQSRTTQESAHATPAAIVDALKDVAGNPPRVRASFAKGQCVRGIYTPSAQAAEITRSASFTQASRVFGRFSVGGGNPAVADTNKQVLRGFSFRLQGDGADTTLLLESAPVHFARTLDQMLAFLKARAPGADGKPDAEKVKAFSEANPETLNQAKFVAARPLPGSFVGTAYWGVHAFPATSAKGDVRFIKFKVVPVDGEVTLTDEEATDKPAGFLVDDLEKRIAAGTARFHVLAVLDRPGDPTMDVTIRWPDEDSRESVVLGTIDITSLEQDASCDETVFDPSILADGIGIPPDEIFAARSAAYRVSFAKRRS</sequence>
<keyword evidence="6 8" id="KW-0560">Oxidoreductase</keyword>